<feature type="transmembrane region" description="Helical" evidence="1">
    <location>
        <begin position="123"/>
        <end position="142"/>
    </location>
</feature>
<dbReference type="Proteomes" id="UP000664303">
    <property type="component" value="Unassembled WGS sequence"/>
</dbReference>
<keyword evidence="3" id="KW-1185">Reference proteome</keyword>
<dbReference type="Gene3D" id="1.20.1250.20">
    <property type="entry name" value="MFS general substrate transporter like domains"/>
    <property type="match status" value="1"/>
</dbReference>
<dbReference type="SUPFAM" id="SSF103473">
    <property type="entry name" value="MFS general substrate transporter"/>
    <property type="match status" value="1"/>
</dbReference>
<keyword evidence="1" id="KW-1133">Transmembrane helix</keyword>
<dbReference type="InterPro" id="IPR036259">
    <property type="entry name" value="MFS_trans_sf"/>
</dbReference>
<comment type="caution">
    <text evidence="2">The sequence shown here is derived from an EMBL/GenBank/DDBJ whole genome shotgun (WGS) entry which is preliminary data.</text>
</comment>
<dbReference type="AlphaFoldDB" id="A0A939DH69"/>
<organism evidence="2 3">
    <name type="scientific">Parahaliea mediterranea</name>
    <dbReference type="NCBI Taxonomy" id="651086"/>
    <lineage>
        <taxon>Bacteria</taxon>
        <taxon>Pseudomonadati</taxon>
        <taxon>Pseudomonadota</taxon>
        <taxon>Gammaproteobacteria</taxon>
        <taxon>Cellvibrionales</taxon>
        <taxon>Halieaceae</taxon>
        <taxon>Parahaliea</taxon>
    </lineage>
</organism>
<name>A0A939DH69_9GAMM</name>
<feature type="transmembrane region" description="Helical" evidence="1">
    <location>
        <begin position="381"/>
        <end position="402"/>
    </location>
</feature>
<gene>
    <name evidence="2" type="ORF">JYP50_16380</name>
</gene>
<feature type="transmembrane region" description="Helical" evidence="1">
    <location>
        <begin position="315"/>
        <end position="336"/>
    </location>
</feature>
<feature type="transmembrane region" description="Helical" evidence="1">
    <location>
        <begin position="342"/>
        <end position="361"/>
    </location>
</feature>
<keyword evidence="1" id="KW-0812">Transmembrane</keyword>
<dbReference type="PANTHER" id="PTHR23526:SF2">
    <property type="entry name" value="MAJOR FACILITATOR SUPERFAMILY (MFS) PROFILE DOMAIN-CONTAINING PROTEIN"/>
    <property type="match status" value="1"/>
</dbReference>
<feature type="transmembrane region" description="Helical" evidence="1">
    <location>
        <begin position="162"/>
        <end position="187"/>
    </location>
</feature>
<evidence type="ECO:0000313" key="2">
    <source>
        <dbReference type="EMBL" id="MBN7798188.1"/>
    </source>
</evidence>
<dbReference type="PANTHER" id="PTHR23526">
    <property type="entry name" value="INTEGRAL MEMBRANE TRANSPORT PROTEIN-RELATED"/>
    <property type="match status" value="1"/>
</dbReference>
<dbReference type="EMBL" id="JAFKCZ010000012">
    <property type="protein sequence ID" value="MBN7798188.1"/>
    <property type="molecule type" value="Genomic_DNA"/>
</dbReference>
<feature type="transmembrane region" description="Helical" evidence="1">
    <location>
        <begin position="51"/>
        <end position="72"/>
    </location>
</feature>
<keyword evidence="1" id="KW-0472">Membrane</keyword>
<sequence>MYSVLVEEEDARVCRDIPEAACSGQPLAFTRQLAAQTCTKLGDALTSSRLVLAWMLSSLGAPAVFIALLVPVRESLSLLPQLFVAQAVRRHPIRKTFWVWGSMGQGACLVLMVAAVLLLEGAALGVAVIGLLALFSLSRGVCSVAAKDVLGKTVSKTRRGRLTGLAASVSGAVTLLVAAVLMLAPAVLPGGQSLAGPGLFAAILGLSALLWFAAAAIYAGVPEVPGATGGGGNAFTEALRSLDLLRSDPRFRRFVVARMLLVSTAFAIPYLVVLIQQNARSGTAGFAALLLAEGAAGLVSGPLWGRWSDRQSQRVMAAAAALSLLLMLATLALAAWHASWLGLPLVAGALLFVAAVAHQGARVGRKTYLVDMATGDNRAQYTAVSNTVIGLFLFSGAALGWVDTAFGTASVLALLAGVAALATLRCAALPAVD</sequence>
<feature type="transmembrane region" description="Helical" evidence="1">
    <location>
        <begin position="255"/>
        <end position="275"/>
    </location>
</feature>
<feature type="transmembrane region" description="Helical" evidence="1">
    <location>
        <begin position="97"/>
        <end position="117"/>
    </location>
</feature>
<proteinExistence type="predicted"/>
<accession>A0A939DH69</accession>
<feature type="transmembrane region" description="Helical" evidence="1">
    <location>
        <begin position="281"/>
        <end position="303"/>
    </location>
</feature>
<feature type="transmembrane region" description="Helical" evidence="1">
    <location>
        <begin position="199"/>
        <end position="221"/>
    </location>
</feature>
<feature type="transmembrane region" description="Helical" evidence="1">
    <location>
        <begin position="408"/>
        <end position="432"/>
    </location>
</feature>
<protein>
    <submittedName>
        <fullName evidence="2">MFS transporter</fullName>
    </submittedName>
</protein>
<reference evidence="2" key="1">
    <citation type="submission" date="2021-02" db="EMBL/GenBank/DDBJ databases">
        <title>PHA producing bacteria isolated from coastal sediment in Guangdong, Shenzhen.</title>
        <authorList>
            <person name="Zheng W."/>
            <person name="Yu S."/>
            <person name="Huang Y."/>
        </authorList>
    </citation>
    <scope>NUCLEOTIDE SEQUENCE</scope>
    <source>
        <strain evidence="2">TN14-10</strain>
    </source>
</reference>
<evidence type="ECO:0000256" key="1">
    <source>
        <dbReference type="SAM" id="Phobius"/>
    </source>
</evidence>
<dbReference type="InterPro" id="IPR052528">
    <property type="entry name" value="Sugar_transport-like"/>
</dbReference>
<evidence type="ECO:0000313" key="3">
    <source>
        <dbReference type="Proteomes" id="UP000664303"/>
    </source>
</evidence>